<keyword evidence="2" id="KW-0719">Serine esterase</keyword>
<feature type="signal peptide" evidence="5">
    <location>
        <begin position="1"/>
        <end position="26"/>
    </location>
</feature>
<evidence type="ECO:0000256" key="3">
    <source>
        <dbReference type="ARBA" id="ARBA00022801"/>
    </source>
</evidence>
<dbReference type="InterPro" id="IPR029058">
    <property type="entry name" value="AB_hydrolase_fold"/>
</dbReference>
<protein>
    <recommendedName>
        <fullName evidence="8">Cutinase</fullName>
    </recommendedName>
</protein>
<proteinExistence type="inferred from homology"/>
<evidence type="ECO:0000256" key="2">
    <source>
        <dbReference type="ARBA" id="ARBA00022487"/>
    </source>
</evidence>
<keyword evidence="3" id="KW-0378">Hydrolase</keyword>
<evidence type="ECO:0008006" key="8">
    <source>
        <dbReference type="Google" id="ProtNLM"/>
    </source>
</evidence>
<dbReference type="SUPFAM" id="SSF53474">
    <property type="entry name" value="alpha/beta-Hydrolases"/>
    <property type="match status" value="1"/>
</dbReference>
<name>A0A7W9PD63_9NOCA</name>
<evidence type="ECO:0000313" key="6">
    <source>
        <dbReference type="EMBL" id="MBB5913731.1"/>
    </source>
</evidence>
<comment type="caution">
    <text evidence="6">The sequence shown here is derived from an EMBL/GenBank/DDBJ whole genome shotgun (WGS) entry which is preliminary data.</text>
</comment>
<dbReference type="EMBL" id="JACHIT010000001">
    <property type="protein sequence ID" value="MBB5913731.1"/>
    <property type="molecule type" value="Genomic_DNA"/>
</dbReference>
<keyword evidence="5" id="KW-0732">Signal</keyword>
<gene>
    <name evidence="6" type="ORF">BJY24_002598</name>
</gene>
<dbReference type="SMART" id="SM01110">
    <property type="entry name" value="Cutinase"/>
    <property type="match status" value="1"/>
</dbReference>
<evidence type="ECO:0000313" key="7">
    <source>
        <dbReference type="Proteomes" id="UP000540412"/>
    </source>
</evidence>
<dbReference type="Gene3D" id="3.40.50.1820">
    <property type="entry name" value="alpha/beta hydrolase"/>
    <property type="match status" value="1"/>
</dbReference>
<dbReference type="PANTHER" id="PTHR33630">
    <property type="entry name" value="CUTINASE RV1984C-RELATED-RELATED"/>
    <property type="match status" value="1"/>
</dbReference>
<feature type="chain" id="PRO_5039301545" description="Cutinase" evidence="5">
    <location>
        <begin position="27"/>
        <end position="305"/>
    </location>
</feature>
<dbReference type="AlphaFoldDB" id="A0A7W9PD63"/>
<dbReference type="Proteomes" id="UP000540412">
    <property type="component" value="Unassembled WGS sequence"/>
</dbReference>
<dbReference type="InterPro" id="IPR000675">
    <property type="entry name" value="Cutinase/axe"/>
</dbReference>
<reference evidence="6 7" key="1">
    <citation type="submission" date="2020-08" db="EMBL/GenBank/DDBJ databases">
        <title>Sequencing the genomes of 1000 actinobacteria strains.</title>
        <authorList>
            <person name="Klenk H.-P."/>
        </authorList>
    </citation>
    <scope>NUCLEOTIDE SEQUENCE [LARGE SCALE GENOMIC DNA]</scope>
    <source>
        <strain evidence="6 7">DSM 43582</strain>
    </source>
</reference>
<dbReference type="Pfam" id="PF01083">
    <property type="entry name" value="Cutinase"/>
    <property type="match status" value="1"/>
</dbReference>
<accession>A0A7W9PD63</accession>
<evidence type="ECO:0000256" key="1">
    <source>
        <dbReference type="ARBA" id="ARBA00007534"/>
    </source>
</evidence>
<keyword evidence="7" id="KW-1185">Reference proteome</keyword>
<keyword evidence="4" id="KW-1015">Disulfide bond</keyword>
<dbReference type="GO" id="GO:0052689">
    <property type="term" value="F:carboxylic ester hydrolase activity"/>
    <property type="evidence" value="ECO:0007669"/>
    <property type="project" value="UniProtKB-KW"/>
</dbReference>
<sequence length="305" mass="30912">MKKLVAAAGAAAAVLSGMTLSGTVLGSGTAAADPGCPSLYVVAIPGTWETGDHKPEDMTGPGMLSGVTRGLPSSADVDYVSYAATAFPWEGDVYGASKKQATDGARGLISQMAARCGATHYAVVGYSQGADAAGDLAAELGTGLGVVTPDKISGVGLISDPRRSPTDVQVGPVVGGAGSGGPRVGGFGFLSDRVRTICAQGDLYCATEDTDFITRFAGFLAQASGASAANVWRYQLEAGSIIGDLMSHGGIPTLQSQLTEGANKQRVEQLEDFYGSGAHTSYGNYSVGGGQTAISWMHNWISGMA</sequence>
<organism evidence="6 7">
    <name type="scientific">Nocardia transvalensis</name>
    <dbReference type="NCBI Taxonomy" id="37333"/>
    <lineage>
        <taxon>Bacteria</taxon>
        <taxon>Bacillati</taxon>
        <taxon>Actinomycetota</taxon>
        <taxon>Actinomycetes</taxon>
        <taxon>Mycobacteriales</taxon>
        <taxon>Nocardiaceae</taxon>
        <taxon>Nocardia</taxon>
    </lineage>
</organism>
<dbReference type="PANTHER" id="PTHR33630:SF9">
    <property type="entry name" value="CUTINASE 4"/>
    <property type="match status" value="1"/>
</dbReference>
<evidence type="ECO:0000256" key="5">
    <source>
        <dbReference type="SAM" id="SignalP"/>
    </source>
</evidence>
<evidence type="ECO:0000256" key="4">
    <source>
        <dbReference type="ARBA" id="ARBA00023157"/>
    </source>
</evidence>
<comment type="similarity">
    <text evidence="1">Belongs to the cutinase family.</text>
</comment>